<keyword evidence="1" id="KW-0472">Membrane</keyword>
<evidence type="ECO:0000313" key="3">
    <source>
        <dbReference type="Proteomes" id="UP000048926"/>
    </source>
</evidence>
<reference evidence="3" key="1">
    <citation type="submission" date="2015-07" db="EMBL/GenBank/DDBJ databases">
        <authorList>
            <person name="Rodrigo-Torres Lidia"/>
            <person name="Arahal R.David."/>
        </authorList>
    </citation>
    <scope>NUCLEOTIDE SEQUENCE [LARGE SCALE GENOMIC DNA]</scope>
    <source>
        <strain evidence="3">CECT 4801</strain>
    </source>
</reference>
<dbReference type="EMBL" id="CXST01000003">
    <property type="protein sequence ID" value="CTQ46199.1"/>
    <property type="molecule type" value="Genomic_DNA"/>
</dbReference>
<dbReference type="AlphaFoldDB" id="A0A0M6Y9U7"/>
<keyword evidence="3" id="KW-1185">Reference proteome</keyword>
<feature type="transmembrane region" description="Helical" evidence="1">
    <location>
        <begin position="68"/>
        <end position="86"/>
    </location>
</feature>
<dbReference type="Proteomes" id="UP000048926">
    <property type="component" value="Unassembled WGS sequence"/>
</dbReference>
<evidence type="ECO:0000256" key="1">
    <source>
        <dbReference type="SAM" id="Phobius"/>
    </source>
</evidence>
<protein>
    <submittedName>
        <fullName evidence="2">Uncharacterized protein</fullName>
    </submittedName>
</protein>
<sequence length="126" mass="14146">MPGTLLDHTTSRGDCRARVHKSVSDTGVWVSDLHDFLGTKMKILWWSLAAALILAGLVTVWLPIPTGVPLLALGMIVIVGTNRSAARMLRSRRRKTPPLNDAITWVEDRSPLRFARILKRTRPRKK</sequence>
<gene>
    <name evidence="2" type="ORF">LAL4801_04656</name>
</gene>
<name>A0A0M6Y9U7_9HYPH</name>
<dbReference type="RefSeq" id="WP_208984630.1">
    <property type="nucleotide sequence ID" value="NZ_CXST01000003.1"/>
</dbReference>
<feature type="transmembrane region" description="Helical" evidence="1">
    <location>
        <begin position="43"/>
        <end position="62"/>
    </location>
</feature>
<keyword evidence="1" id="KW-0812">Transmembrane</keyword>
<accession>A0A0M6Y9U7</accession>
<evidence type="ECO:0000313" key="2">
    <source>
        <dbReference type="EMBL" id="CTQ46199.1"/>
    </source>
</evidence>
<keyword evidence="1" id="KW-1133">Transmembrane helix</keyword>
<organism evidence="2 3">
    <name type="scientific">Roseibium aggregatum</name>
    <dbReference type="NCBI Taxonomy" id="187304"/>
    <lineage>
        <taxon>Bacteria</taxon>
        <taxon>Pseudomonadati</taxon>
        <taxon>Pseudomonadota</taxon>
        <taxon>Alphaproteobacteria</taxon>
        <taxon>Hyphomicrobiales</taxon>
        <taxon>Stappiaceae</taxon>
        <taxon>Roseibium</taxon>
    </lineage>
</organism>
<proteinExistence type="predicted"/>